<evidence type="ECO:0000313" key="1">
    <source>
        <dbReference type="EMBL" id="AWI51197.1"/>
    </source>
</evidence>
<keyword evidence="2" id="KW-1185">Reference proteome</keyword>
<dbReference type="EMBL" id="CP029206">
    <property type="protein sequence ID" value="AWI51197.1"/>
    <property type="molecule type" value="Genomic_DNA"/>
</dbReference>
<reference evidence="2" key="1">
    <citation type="submission" date="2018-05" db="EMBL/GenBank/DDBJ databases">
        <title>Complete genome sequence of Actinobacillus porcitonsillarum reference strain 9953L55 (CCUG 46996).</title>
        <authorList>
            <person name="Dona V."/>
            <person name="Perreten V."/>
        </authorList>
    </citation>
    <scope>NUCLEOTIDE SEQUENCE [LARGE SCALE GENOMIC DNA]</scope>
    <source>
        <strain evidence="2">9953L55</strain>
    </source>
</reference>
<sequence length="62" mass="7189">MLLKEKGYDEFLAEQINRGNEDIKAGRVITLEEAKTRWQRTIEKKALELAEIEENQHGAIYG</sequence>
<gene>
    <name evidence="1" type="ORF">DDU33_06755</name>
</gene>
<dbReference type="KEGG" id="apor:DDU33_06755"/>
<proteinExistence type="predicted"/>
<organism evidence="1 2">
    <name type="scientific">Actinobacillus porcitonsillarum</name>
    <dbReference type="NCBI Taxonomy" id="189834"/>
    <lineage>
        <taxon>Bacteria</taxon>
        <taxon>Pseudomonadati</taxon>
        <taxon>Pseudomonadota</taxon>
        <taxon>Gammaproteobacteria</taxon>
        <taxon>Pasteurellales</taxon>
        <taxon>Pasteurellaceae</taxon>
        <taxon>Actinobacillus</taxon>
    </lineage>
</organism>
<protein>
    <submittedName>
        <fullName evidence="1">Uncharacterized protein</fullName>
    </submittedName>
</protein>
<accession>A0A2U8FJU1</accession>
<name>A0A2U8FJU1_9PAST</name>
<dbReference type="AlphaFoldDB" id="A0A2U8FJU1"/>
<dbReference type="Proteomes" id="UP000244920">
    <property type="component" value="Chromosome"/>
</dbReference>
<dbReference type="RefSeq" id="WP_005820763.1">
    <property type="nucleotide sequence ID" value="NZ_CP029206.1"/>
</dbReference>
<evidence type="ECO:0000313" key="2">
    <source>
        <dbReference type="Proteomes" id="UP000244920"/>
    </source>
</evidence>